<protein>
    <submittedName>
        <fullName evidence="2">Uncharacterized protein</fullName>
    </submittedName>
</protein>
<comment type="caution">
    <text evidence="2">The sequence shown here is derived from an EMBL/GenBank/DDBJ whole genome shotgun (WGS) entry which is preliminary data.</text>
</comment>
<feature type="region of interest" description="Disordered" evidence="1">
    <location>
        <begin position="45"/>
        <end position="73"/>
    </location>
</feature>
<sequence>MYKRGEGYHAVPPPYTGTFMSLKPDLIFNDAPNASKTVLNVVNVESSSNKPSNDMSKALRPDAPVIEDWTSDS</sequence>
<gene>
    <name evidence="2" type="ORF">Tci_933017</name>
</gene>
<evidence type="ECO:0000313" key="2">
    <source>
        <dbReference type="EMBL" id="GFD61048.1"/>
    </source>
</evidence>
<reference evidence="2" key="1">
    <citation type="journal article" date="2019" name="Sci. Rep.">
        <title>Draft genome of Tanacetum cinerariifolium, the natural source of mosquito coil.</title>
        <authorList>
            <person name="Yamashiro T."/>
            <person name="Shiraishi A."/>
            <person name="Satake H."/>
            <person name="Nakayama K."/>
        </authorList>
    </citation>
    <scope>NUCLEOTIDE SEQUENCE</scope>
</reference>
<dbReference type="AlphaFoldDB" id="A0A699XST1"/>
<proteinExistence type="predicted"/>
<name>A0A699XST1_TANCI</name>
<organism evidence="2">
    <name type="scientific">Tanacetum cinerariifolium</name>
    <name type="common">Dalmatian daisy</name>
    <name type="synonym">Chrysanthemum cinerariifolium</name>
    <dbReference type="NCBI Taxonomy" id="118510"/>
    <lineage>
        <taxon>Eukaryota</taxon>
        <taxon>Viridiplantae</taxon>
        <taxon>Streptophyta</taxon>
        <taxon>Embryophyta</taxon>
        <taxon>Tracheophyta</taxon>
        <taxon>Spermatophyta</taxon>
        <taxon>Magnoliopsida</taxon>
        <taxon>eudicotyledons</taxon>
        <taxon>Gunneridae</taxon>
        <taxon>Pentapetalae</taxon>
        <taxon>asterids</taxon>
        <taxon>campanulids</taxon>
        <taxon>Asterales</taxon>
        <taxon>Asteraceae</taxon>
        <taxon>Asteroideae</taxon>
        <taxon>Anthemideae</taxon>
        <taxon>Anthemidinae</taxon>
        <taxon>Tanacetum</taxon>
    </lineage>
</organism>
<dbReference type="EMBL" id="BKCJ011886006">
    <property type="protein sequence ID" value="GFD61048.1"/>
    <property type="molecule type" value="Genomic_DNA"/>
</dbReference>
<feature type="non-terminal residue" evidence="2">
    <location>
        <position position="73"/>
    </location>
</feature>
<accession>A0A699XST1</accession>
<evidence type="ECO:0000256" key="1">
    <source>
        <dbReference type="SAM" id="MobiDB-lite"/>
    </source>
</evidence>